<proteinExistence type="predicted"/>
<evidence type="ECO:0000313" key="7">
    <source>
        <dbReference type="EMBL" id="CAK0894411.1"/>
    </source>
</evidence>
<dbReference type="EC" id="2.1.1.37" evidence="1"/>
<feature type="region of interest" description="Disordered" evidence="6">
    <location>
        <begin position="23"/>
        <end position="57"/>
    </location>
</feature>
<dbReference type="Gene3D" id="1.10.443.10">
    <property type="entry name" value="Intergrase catalytic core"/>
    <property type="match status" value="1"/>
</dbReference>
<accession>A0ABN9X8P7</accession>
<keyword evidence="3" id="KW-0808">Transferase</keyword>
<dbReference type="SUPFAM" id="SSF56349">
    <property type="entry name" value="DNA breaking-rejoining enzymes"/>
    <property type="match status" value="1"/>
</dbReference>
<evidence type="ECO:0000256" key="2">
    <source>
        <dbReference type="ARBA" id="ARBA00022603"/>
    </source>
</evidence>
<dbReference type="PANTHER" id="PTHR23068:SF25">
    <property type="entry name" value="DNA (CYTOSINE-5)-METHYLTRANSFERASE DRM2"/>
    <property type="match status" value="1"/>
</dbReference>
<comment type="caution">
    <text evidence="7">The sequence shown here is derived from an EMBL/GenBank/DDBJ whole genome shotgun (WGS) entry which is preliminary data.</text>
</comment>
<dbReference type="InterPro" id="IPR013762">
    <property type="entry name" value="Integrase-like_cat_sf"/>
</dbReference>
<gene>
    <name evidence="7" type="ORF">PCOR1329_LOCUS73461</name>
</gene>
<dbReference type="InterPro" id="IPR001525">
    <property type="entry name" value="C5_MeTfrase"/>
</dbReference>
<dbReference type="EMBL" id="CAUYUJ010019893">
    <property type="protein sequence ID" value="CAK0894411.1"/>
    <property type="molecule type" value="Genomic_DNA"/>
</dbReference>
<sequence>MIAKSGREAGPNPVRQMLAAAVGNGRPQASLRAKSISRSPSIPRAAAGATGSQSREVRLNEGAPQIPTFKELRAANARGPQETKSAYKALIKSGAPLRDQGALVDKGCQDAIEWAIIAGLNFEAEGRAAGEPRAWPQIASQAQQVALANISCAAAYFAKDALEPLSDLDIDKLIKLKGIGYSGQEAERGGPLVMGELLPGLPKPGLAGSVQAMDLAAPHVQEWLLDPALLLKPQDGWPEEVPKASVQVASDDEWYALCKHLVDAGIVEPVEDRGVFQVGGKQVLAGAFAVAKSGAPAPPFTRVTRLIINMVPQNAYQRIAETDLDTLTPSSTWASIVVPDGQALLWSSDDQSGAYHLYALPKAWRGYMALRKPVPGSLVGRPQLKWVKMAVAVIPMGWLSAVSLFQHLHRRLGIGDGPHSAGFEEKVEWRRDRPLPLVPQAKAQAWVQYYLDDFDSPEIVPESVATLIEGTISDFQERQRRAYSSARVPWSDKKAVCRQRRLFRMGAFVDGGAGRVGVTIDNLMSDGQMIMWLLAGKEKVTAKACLMVLGRLARAFEFRRPLFATLNEQGGSALQQVVRLPEGARTELLAALCLLPMAFTSIRATFDPVVLATDASEEGGGLCYSTGLTKHGAEVAGADPGEEGLAFLPRGAMSSAVPPELLPRGVPLPTVALFDFFGGIGGAMVALSRCRCRVVMYASSEIDKGAKRCVRQRWPGVIELGDITKLAPESLGKVARSAAEAASYAIAGGGSPCIDVSGLNAAGKGITGAKSKLFFELPEAFRTIERVFGKQRTKWFVENVASMPQDDIAMVSEVLGVKPYRIEAMDVAVVRRPRLYWLSWQLQARDDVIEIQEAEFYHKVKLHVAAEAVPVFAEDGWGLLDPSHALPTFAKLCKRNSPPAPDAGIKTASDIAIERWTASSYVTQVYNFEDQNLLWDAAMDKWRIPTADERETLMGFDRGYTRAAVKDSLPGVEAEIIRSSLIGNSFSVQVVSYLFAQLLAREAGRAAPDIAPLLRTGAAPPSWGQEPEFWGAEVSDPDLERRLVFKYLRIASRGGADVRLDLQAPFRAKAWPRSGLQSNLWTWPIGHGFPWRQEAHINELEVGAAVKNAVKWRARTTARFGTRYLHLFDSQVAASVLAKGRSSARGLWGWMRARASCLLACGSYPLYACVDTDDNPADAAAARLKRAVDAKRLRRSRPLQDGRVAAIFVNEQQLRPKSVRNVDQGVALYTEHVWRTGGSLLAVNNALAAVLFVSPSLSGKLKQSWKLQKTWLKLEPNARAMPMPPLLALAFAGAFCWWGLPRAGALLAVGYAGMLRSGEMLQLRRKDIRISQRRMSAIVALRNTKTGQRDGRLELVMIRSRVAVKLLVQHVQQLPPDELILNIERGEFMRLFRRVVVALGLTDERVTLYSFRRGGAAHDFLEHGSLELTLLRGRWASARSARVYVQDAVAALAELQLSDLQLADARALASHV</sequence>
<dbReference type="InterPro" id="IPR029063">
    <property type="entry name" value="SAM-dependent_MTases_sf"/>
</dbReference>
<evidence type="ECO:0000256" key="4">
    <source>
        <dbReference type="ARBA" id="ARBA00022691"/>
    </source>
</evidence>
<keyword evidence="2" id="KW-0489">Methyltransferase</keyword>
<name>A0ABN9X8P7_9DINO</name>
<keyword evidence="8" id="KW-1185">Reference proteome</keyword>
<dbReference type="InterPro" id="IPR050390">
    <property type="entry name" value="C5-Methyltransferase"/>
</dbReference>
<evidence type="ECO:0000313" key="8">
    <source>
        <dbReference type="Proteomes" id="UP001189429"/>
    </source>
</evidence>
<evidence type="ECO:0000256" key="5">
    <source>
        <dbReference type="ARBA" id="ARBA00023172"/>
    </source>
</evidence>
<evidence type="ECO:0000256" key="6">
    <source>
        <dbReference type="SAM" id="MobiDB-lite"/>
    </source>
</evidence>
<evidence type="ECO:0000256" key="3">
    <source>
        <dbReference type="ARBA" id="ARBA00022679"/>
    </source>
</evidence>
<dbReference type="InterPro" id="IPR011010">
    <property type="entry name" value="DNA_brk_join_enz"/>
</dbReference>
<dbReference type="Gene3D" id="3.40.50.150">
    <property type="entry name" value="Vaccinia Virus protein VP39"/>
    <property type="match status" value="1"/>
</dbReference>
<dbReference type="Proteomes" id="UP001189429">
    <property type="component" value="Unassembled WGS sequence"/>
</dbReference>
<keyword evidence="5" id="KW-0233">DNA recombination</keyword>
<dbReference type="PANTHER" id="PTHR23068">
    <property type="entry name" value="DNA CYTOSINE-5- -METHYLTRANSFERASE 3-RELATED"/>
    <property type="match status" value="1"/>
</dbReference>
<dbReference type="SUPFAM" id="SSF53335">
    <property type="entry name" value="S-adenosyl-L-methionine-dependent methyltransferases"/>
    <property type="match status" value="1"/>
</dbReference>
<reference evidence="7" key="1">
    <citation type="submission" date="2023-10" db="EMBL/GenBank/DDBJ databases">
        <authorList>
            <person name="Chen Y."/>
            <person name="Shah S."/>
            <person name="Dougan E. K."/>
            <person name="Thang M."/>
            <person name="Chan C."/>
        </authorList>
    </citation>
    <scope>NUCLEOTIDE SEQUENCE [LARGE SCALE GENOMIC DNA]</scope>
</reference>
<organism evidence="7 8">
    <name type="scientific">Prorocentrum cordatum</name>
    <dbReference type="NCBI Taxonomy" id="2364126"/>
    <lineage>
        <taxon>Eukaryota</taxon>
        <taxon>Sar</taxon>
        <taxon>Alveolata</taxon>
        <taxon>Dinophyceae</taxon>
        <taxon>Prorocentrales</taxon>
        <taxon>Prorocentraceae</taxon>
        <taxon>Prorocentrum</taxon>
    </lineage>
</organism>
<keyword evidence="4" id="KW-0949">S-adenosyl-L-methionine</keyword>
<dbReference type="Pfam" id="PF00145">
    <property type="entry name" value="DNA_methylase"/>
    <property type="match status" value="1"/>
</dbReference>
<protein>
    <recommendedName>
        <fullName evidence="1">DNA (cytosine-5-)-methyltransferase</fullName>
        <ecNumber evidence="1">2.1.1.37</ecNumber>
    </recommendedName>
</protein>
<evidence type="ECO:0000256" key="1">
    <source>
        <dbReference type="ARBA" id="ARBA00011975"/>
    </source>
</evidence>